<comment type="caution">
    <text evidence="1">The sequence shown here is derived from an EMBL/GenBank/DDBJ whole genome shotgun (WGS) entry which is preliminary data.</text>
</comment>
<dbReference type="SUPFAM" id="SSF52540">
    <property type="entry name" value="P-loop containing nucleoside triphosphate hydrolases"/>
    <property type="match status" value="1"/>
</dbReference>
<dbReference type="InterPro" id="IPR009003">
    <property type="entry name" value="Peptidase_S1_PA"/>
</dbReference>
<gene>
    <name evidence="1" type="ORF">NNX28_02530</name>
</gene>
<name>A0ABT1NQV6_9MICC</name>
<evidence type="ECO:0000313" key="1">
    <source>
        <dbReference type="EMBL" id="MCQ1948804.1"/>
    </source>
</evidence>
<protein>
    <submittedName>
        <fullName evidence="1">Trypsin-like peptidase domain-containing protein</fullName>
    </submittedName>
</protein>
<dbReference type="SUPFAM" id="SSF81901">
    <property type="entry name" value="HCP-like"/>
    <property type="match status" value="1"/>
</dbReference>
<sequence>MVVITFTDGSQQSGSGFLVTGRKVLTAEHCTRDISTKQRQVREVRVLRASDGAAASVTGATTSRELDVAVLELSDEAPWDSEFPKVLFARARREHSGMLEDCEAIGYPLFQRDPDKRTRDTGEVHGTIYLTDEAESGRFLMREPRISPGAMSGGEVGSTGELELGRSPSPWGGYSGALLFYSGRAIGVVVEHHPRQGDSALRAISFDRIAEDAETNREAHAVSEALGLPDRNKMVGVSTESGQPLAGLVELLDGDDLPLMSNLTPYRMGATATRYSSLDNSQGQDPYVPRTFQDLDTRLQAALTPGEMVLIVGPSKAGKTRSAYEALRERWPQAHLAAPERTALTALVRHPRLRMSTDPVIVWLDDLQDYLNVTAPLTPALLAELFTRPGPTLVVATLRTEERILLAGPEGELTRNVRQLMREAVELELGPTNQDAVEQSAAHALYPEEDLSHFGLAEQLAGAPALLQQYRDARDGQPLFHAVIQSAVDWTRAGMPGPVPETELADLATQMLLRDRPDIRVTRKNICKQIERAGTPPKGAGRVAALQTVWMRHETQGMRGYHPFSYLVAADDDQMSGARAIPTDFWRGVLGRADDEAAFEVGFSAYQRDAIDIAVQAWKLSANAGETNAMNNLGVLLSERLDPPDLDGARHWYTQAANAGQTSAMNNLGVLLSHLLDPPELDGARHWYT</sequence>
<reference evidence="1 2" key="1">
    <citation type="submission" date="2022-07" db="EMBL/GenBank/DDBJ databases">
        <title>Novel species in genus Arthrobacter.</title>
        <authorList>
            <person name="Liu Y."/>
        </authorList>
    </citation>
    <scope>NUCLEOTIDE SEQUENCE [LARGE SCALE GENOMIC DNA]</scope>
    <source>
        <strain evidence="2">zg-Y859</strain>
    </source>
</reference>
<keyword evidence="2" id="KW-1185">Reference proteome</keyword>
<evidence type="ECO:0000313" key="2">
    <source>
        <dbReference type="Proteomes" id="UP001206924"/>
    </source>
</evidence>
<dbReference type="EMBL" id="JANFLP010000001">
    <property type="protein sequence ID" value="MCQ1948804.1"/>
    <property type="molecule type" value="Genomic_DNA"/>
</dbReference>
<dbReference type="InterPro" id="IPR011990">
    <property type="entry name" value="TPR-like_helical_dom_sf"/>
</dbReference>
<dbReference type="Pfam" id="PF13365">
    <property type="entry name" value="Trypsin_2"/>
    <property type="match status" value="1"/>
</dbReference>
<dbReference type="Proteomes" id="UP001206924">
    <property type="component" value="Unassembled WGS sequence"/>
</dbReference>
<proteinExistence type="predicted"/>
<dbReference type="Gene3D" id="2.40.10.120">
    <property type="match status" value="1"/>
</dbReference>
<dbReference type="SUPFAM" id="SSF50494">
    <property type="entry name" value="Trypsin-like serine proteases"/>
    <property type="match status" value="1"/>
</dbReference>
<dbReference type="InterPro" id="IPR027417">
    <property type="entry name" value="P-loop_NTPase"/>
</dbReference>
<accession>A0ABT1NQV6</accession>
<dbReference type="Gene3D" id="1.25.40.10">
    <property type="entry name" value="Tetratricopeptide repeat domain"/>
    <property type="match status" value="1"/>
</dbReference>
<organism evidence="1 2">
    <name type="scientific">Arthrobacter jinronghuae</name>
    <dbReference type="NCBI Taxonomy" id="2964609"/>
    <lineage>
        <taxon>Bacteria</taxon>
        <taxon>Bacillati</taxon>
        <taxon>Actinomycetota</taxon>
        <taxon>Actinomycetes</taxon>
        <taxon>Micrococcales</taxon>
        <taxon>Micrococcaceae</taxon>
        <taxon>Arthrobacter</taxon>
    </lineage>
</organism>